<dbReference type="Gene3D" id="2.120.10.30">
    <property type="entry name" value="TolB, C-terminal domain"/>
    <property type="match status" value="1"/>
</dbReference>
<accession>A0A2V4A0G4</accession>
<reference evidence="1 2" key="1">
    <citation type="submission" date="2018-05" db="EMBL/GenBank/DDBJ databases">
        <title>Marinifilum breve JC075T sp. nov., a marine bacterium isolated from Yongle Blue Hole in the South China Sea.</title>
        <authorList>
            <person name="Fu T."/>
        </authorList>
    </citation>
    <scope>NUCLEOTIDE SEQUENCE [LARGE SCALE GENOMIC DNA]</scope>
    <source>
        <strain evidence="1 2">JC075</strain>
    </source>
</reference>
<dbReference type="OrthoDB" id="241638at2"/>
<dbReference type="SUPFAM" id="SSF63829">
    <property type="entry name" value="Calcium-dependent phosphotriesterase"/>
    <property type="match status" value="1"/>
</dbReference>
<comment type="caution">
    <text evidence="1">The sequence shown here is derived from an EMBL/GenBank/DDBJ whole genome shotgun (WGS) entry which is preliminary data.</text>
</comment>
<evidence type="ECO:0000313" key="1">
    <source>
        <dbReference type="EMBL" id="PXY02003.1"/>
    </source>
</evidence>
<name>A0A2V4A0G4_9BACT</name>
<dbReference type="PANTHER" id="PTHR42060:SF1">
    <property type="entry name" value="NHL REPEAT-CONTAINING PROTEIN"/>
    <property type="match status" value="1"/>
</dbReference>
<evidence type="ECO:0008006" key="3">
    <source>
        <dbReference type="Google" id="ProtNLM"/>
    </source>
</evidence>
<dbReference type="EMBL" id="QFLI01000002">
    <property type="protein sequence ID" value="PXY02003.1"/>
    <property type="molecule type" value="Genomic_DNA"/>
</dbReference>
<organism evidence="1 2">
    <name type="scientific">Marinifilum breve</name>
    <dbReference type="NCBI Taxonomy" id="2184082"/>
    <lineage>
        <taxon>Bacteria</taxon>
        <taxon>Pseudomonadati</taxon>
        <taxon>Bacteroidota</taxon>
        <taxon>Bacteroidia</taxon>
        <taxon>Marinilabiliales</taxon>
        <taxon>Marinifilaceae</taxon>
    </lineage>
</organism>
<dbReference type="PANTHER" id="PTHR42060">
    <property type="entry name" value="NHL REPEAT-CONTAINING PROTEIN-RELATED"/>
    <property type="match status" value="1"/>
</dbReference>
<dbReference type="InterPro" id="IPR052998">
    <property type="entry name" value="Hetero-Diels-Alderase-like"/>
</dbReference>
<sequence>MKNKLNYLLTIIIVTFSFFPVNAQFKNKFQPTETIFKMPKGHFFENIATGPDQDFYITDYTGKAIYRYTKESGLVLFKTISGHPVSLRFDMEGNGLLTVHHTPIFAGPDFTKSMALYRINTKGDISLLREMPEAAFLNGITSLNKETYLVGDAIKGIIWKVNVKTNKVSIWLKSELLTQKSSDGHIPGVNGIQVHGKEFYAVNGDRGLILKADINQSLTPNNLKVIHENIVIDDFVLDDKKNLYATTHGDNILKIDANGTITVLAGLEQNAIGSTAAQLGIHIGDPNSLYVVTDGGLIFGNDIGARILRIDLGK</sequence>
<dbReference type="Proteomes" id="UP000248079">
    <property type="component" value="Unassembled WGS sequence"/>
</dbReference>
<dbReference type="RefSeq" id="WP_110359637.1">
    <property type="nucleotide sequence ID" value="NZ_QFLI01000002.1"/>
</dbReference>
<gene>
    <name evidence="1" type="ORF">DF185_04965</name>
</gene>
<proteinExistence type="predicted"/>
<protein>
    <recommendedName>
        <fullName evidence="3">SMP-30/Gluconolactonase/LRE-like region domain-containing protein</fullName>
    </recommendedName>
</protein>
<evidence type="ECO:0000313" key="2">
    <source>
        <dbReference type="Proteomes" id="UP000248079"/>
    </source>
</evidence>
<dbReference type="AlphaFoldDB" id="A0A2V4A0G4"/>
<keyword evidence="2" id="KW-1185">Reference proteome</keyword>
<dbReference type="InterPro" id="IPR011042">
    <property type="entry name" value="6-blade_b-propeller_TolB-like"/>
</dbReference>